<sequence>MKHKLGWIFGLFFLFVYIPNFIYTFDCYYCENCLNKQRGVRIVARPEDWCYKIVWPSGRGNQQ</sequence>
<organism evidence="1 2">
    <name type="scientific">Rotaria sordida</name>
    <dbReference type="NCBI Taxonomy" id="392033"/>
    <lineage>
        <taxon>Eukaryota</taxon>
        <taxon>Metazoa</taxon>
        <taxon>Spiralia</taxon>
        <taxon>Gnathifera</taxon>
        <taxon>Rotifera</taxon>
        <taxon>Eurotatoria</taxon>
        <taxon>Bdelloidea</taxon>
        <taxon>Philodinida</taxon>
        <taxon>Philodinidae</taxon>
        <taxon>Rotaria</taxon>
    </lineage>
</organism>
<dbReference type="Proteomes" id="UP000663836">
    <property type="component" value="Unassembled WGS sequence"/>
</dbReference>
<accession>A0A820KBS9</accession>
<evidence type="ECO:0000313" key="2">
    <source>
        <dbReference type="Proteomes" id="UP000663836"/>
    </source>
</evidence>
<gene>
    <name evidence="1" type="ORF">JBS370_LOCUS41644</name>
</gene>
<protein>
    <submittedName>
        <fullName evidence="1">Uncharacterized protein</fullName>
    </submittedName>
</protein>
<proteinExistence type="predicted"/>
<dbReference type="AlphaFoldDB" id="A0A820KBS9"/>
<name>A0A820KBS9_9BILA</name>
<reference evidence="1" key="1">
    <citation type="submission" date="2021-02" db="EMBL/GenBank/DDBJ databases">
        <authorList>
            <person name="Nowell W R."/>
        </authorList>
    </citation>
    <scope>NUCLEOTIDE SEQUENCE</scope>
</reference>
<evidence type="ECO:0000313" key="1">
    <source>
        <dbReference type="EMBL" id="CAF4341594.1"/>
    </source>
</evidence>
<comment type="caution">
    <text evidence="1">The sequence shown here is derived from an EMBL/GenBank/DDBJ whole genome shotgun (WGS) entry which is preliminary data.</text>
</comment>
<feature type="non-terminal residue" evidence="1">
    <location>
        <position position="1"/>
    </location>
</feature>
<dbReference type="EMBL" id="CAJOBD010047814">
    <property type="protein sequence ID" value="CAF4341594.1"/>
    <property type="molecule type" value="Genomic_DNA"/>
</dbReference>